<dbReference type="Pfam" id="PF13183">
    <property type="entry name" value="Fer4_8"/>
    <property type="match status" value="1"/>
</dbReference>
<proteinExistence type="predicted"/>
<reference evidence="8 9" key="1">
    <citation type="submission" date="2017-02" db="EMBL/GenBank/DDBJ databases">
        <authorList>
            <person name="Peterson S.W."/>
        </authorList>
    </citation>
    <scope>NUCLEOTIDE SEQUENCE [LARGE SCALE GENOMIC DNA]</scope>
    <source>
        <strain evidence="8 9">DSM 18034</strain>
    </source>
</reference>
<sequence length="241" mass="26854">MSSASTSSLHSSRFRDLSRSLFPKDGSFDSCLTCGMCSSACPASGLEDMDPRKFVRMANLGMDHELCTTPWVWMCTMCRRCVHVCPMQIDIPALVYEARASWPKESRPKGIMGSCAQALRTEGNSAMGASSEDFSFVVNDVLEEVHDTQKGQEELVAPIDKKGAKFFLNQNSREPVMEPDEMVPLWKILDYVGADWTYGSVGWAAENYCMFAADDAAWEKIVRDKVSAVEELGCQIWLNTE</sequence>
<name>A0A1T4VH02_9BACT</name>
<keyword evidence="6" id="KW-0411">Iron-sulfur</keyword>
<feature type="domain" description="4Fe-4S ferredoxin-type" evidence="7">
    <location>
        <begin position="22"/>
        <end position="52"/>
    </location>
</feature>
<evidence type="ECO:0000256" key="1">
    <source>
        <dbReference type="ARBA" id="ARBA00022448"/>
    </source>
</evidence>
<dbReference type="PANTHER" id="PTHR43551">
    <property type="entry name" value="FUMARATE REDUCTASE IRON-SULFUR SUBUNIT"/>
    <property type="match status" value="1"/>
</dbReference>
<evidence type="ECO:0000256" key="2">
    <source>
        <dbReference type="ARBA" id="ARBA00022485"/>
    </source>
</evidence>
<organism evidence="8 9">
    <name type="scientific">Desulfobaculum bizertense DSM 18034</name>
    <dbReference type="NCBI Taxonomy" id="1121442"/>
    <lineage>
        <taxon>Bacteria</taxon>
        <taxon>Pseudomonadati</taxon>
        <taxon>Thermodesulfobacteriota</taxon>
        <taxon>Desulfovibrionia</taxon>
        <taxon>Desulfovibrionales</taxon>
        <taxon>Desulfovibrionaceae</taxon>
        <taxon>Desulfobaculum</taxon>
    </lineage>
</organism>
<keyword evidence="9" id="KW-1185">Reference proteome</keyword>
<evidence type="ECO:0000256" key="5">
    <source>
        <dbReference type="ARBA" id="ARBA00023004"/>
    </source>
</evidence>
<dbReference type="PANTHER" id="PTHR43551:SF1">
    <property type="entry name" value="HETERODISULFIDE REDUCTASE"/>
    <property type="match status" value="1"/>
</dbReference>
<dbReference type="InterPro" id="IPR009051">
    <property type="entry name" value="Helical_ferredxn"/>
</dbReference>
<dbReference type="PROSITE" id="PS51379">
    <property type="entry name" value="4FE4S_FER_2"/>
    <property type="match status" value="1"/>
</dbReference>
<evidence type="ECO:0000256" key="4">
    <source>
        <dbReference type="ARBA" id="ARBA00022982"/>
    </source>
</evidence>
<protein>
    <submittedName>
        <fullName evidence="8">4Fe-4S dicluster domain-containing protein</fullName>
    </submittedName>
</protein>
<dbReference type="Gene3D" id="1.10.1060.10">
    <property type="entry name" value="Alpha-helical ferredoxin"/>
    <property type="match status" value="1"/>
</dbReference>
<keyword evidence="3" id="KW-0479">Metal-binding</keyword>
<dbReference type="STRING" id="1121442.SAMN02745702_00300"/>
<evidence type="ECO:0000259" key="7">
    <source>
        <dbReference type="PROSITE" id="PS51379"/>
    </source>
</evidence>
<keyword evidence="2" id="KW-0004">4Fe-4S</keyword>
<keyword evidence="4" id="KW-0249">Electron transport</keyword>
<dbReference type="PROSITE" id="PS00198">
    <property type="entry name" value="4FE4S_FER_1"/>
    <property type="match status" value="1"/>
</dbReference>
<dbReference type="SUPFAM" id="SSF46548">
    <property type="entry name" value="alpha-helical ferredoxin"/>
    <property type="match status" value="1"/>
</dbReference>
<keyword evidence="5" id="KW-0408">Iron</keyword>
<dbReference type="EMBL" id="FUYA01000001">
    <property type="protein sequence ID" value="SKA64254.1"/>
    <property type="molecule type" value="Genomic_DNA"/>
</dbReference>
<evidence type="ECO:0000256" key="3">
    <source>
        <dbReference type="ARBA" id="ARBA00022723"/>
    </source>
</evidence>
<accession>A0A1T4VH02</accession>
<evidence type="ECO:0000256" key="6">
    <source>
        <dbReference type="ARBA" id="ARBA00023014"/>
    </source>
</evidence>
<gene>
    <name evidence="8" type="ORF">SAMN02745702_00300</name>
</gene>
<dbReference type="InterPro" id="IPR017900">
    <property type="entry name" value="4Fe4S_Fe_S_CS"/>
</dbReference>
<dbReference type="Proteomes" id="UP000189733">
    <property type="component" value="Unassembled WGS sequence"/>
</dbReference>
<dbReference type="InterPro" id="IPR017896">
    <property type="entry name" value="4Fe4S_Fe-S-bd"/>
</dbReference>
<dbReference type="AlphaFoldDB" id="A0A1T4VH02"/>
<dbReference type="GO" id="GO:0046872">
    <property type="term" value="F:metal ion binding"/>
    <property type="evidence" value="ECO:0007669"/>
    <property type="project" value="UniProtKB-KW"/>
</dbReference>
<evidence type="ECO:0000313" key="8">
    <source>
        <dbReference type="EMBL" id="SKA64254.1"/>
    </source>
</evidence>
<dbReference type="GO" id="GO:0051539">
    <property type="term" value="F:4 iron, 4 sulfur cluster binding"/>
    <property type="evidence" value="ECO:0007669"/>
    <property type="project" value="UniProtKB-KW"/>
</dbReference>
<keyword evidence="1" id="KW-0813">Transport</keyword>
<evidence type="ECO:0000313" key="9">
    <source>
        <dbReference type="Proteomes" id="UP000189733"/>
    </source>
</evidence>